<accession>F9XFQ2</accession>
<dbReference type="AlphaFoldDB" id="F9XFQ2"/>
<protein>
    <recommendedName>
        <fullName evidence="4">N-acetyltransferase domain-containing protein</fullName>
    </recommendedName>
</protein>
<keyword evidence="3" id="KW-0012">Acyltransferase</keyword>
<dbReference type="Pfam" id="PF13302">
    <property type="entry name" value="Acetyltransf_3"/>
    <property type="match status" value="1"/>
</dbReference>
<dbReference type="OrthoDB" id="5043642at2759"/>
<dbReference type="InterPro" id="IPR000182">
    <property type="entry name" value="GNAT_dom"/>
</dbReference>
<dbReference type="PANTHER" id="PTHR13256">
    <property type="entry name" value="N-ACETYLTRANSFERASE 9"/>
    <property type="match status" value="1"/>
</dbReference>
<dbReference type="GeneID" id="13397431"/>
<evidence type="ECO:0000313" key="6">
    <source>
        <dbReference type="Proteomes" id="UP000008062"/>
    </source>
</evidence>
<dbReference type="PANTHER" id="PTHR13256:SF16">
    <property type="entry name" value="ALPHA_BETA-TUBULIN-N-ACETYLTRANSFERASE 9"/>
    <property type="match status" value="1"/>
</dbReference>
<dbReference type="HOGENOM" id="CLU_073102_0_0_1"/>
<evidence type="ECO:0000256" key="1">
    <source>
        <dbReference type="ARBA" id="ARBA00009342"/>
    </source>
</evidence>
<dbReference type="Proteomes" id="UP000008062">
    <property type="component" value="Chromosome 7"/>
</dbReference>
<keyword evidence="2" id="KW-0808">Transferase</keyword>
<dbReference type="KEGG" id="ztr:MYCGRDRAFT_45196"/>
<gene>
    <name evidence="5" type="ORF">MYCGRDRAFT_45196</name>
</gene>
<dbReference type="Gene3D" id="3.40.630.30">
    <property type="match status" value="1"/>
</dbReference>
<dbReference type="RefSeq" id="XP_003851170.1">
    <property type="nucleotide sequence ID" value="XM_003851122.1"/>
</dbReference>
<keyword evidence="6" id="KW-1185">Reference proteome</keyword>
<dbReference type="InParanoid" id="F9XFQ2"/>
<proteinExistence type="inferred from homology"/>
<feature type="domain" description="N-acetyltransferase" evidence="4">
    <location>
        <begin position="35"/>
        <end position="223"/>
    </location>
</feature>
<evidence type="ECO:0000256" key="2">
    <source>
        <dbReference type="ARBA" id="ARBA00022679"/>
    </source>
</evidence>
<dbReference type="eggNOG" id="KOG4135">
    <property type="taxonomic scope" value="Eukaryota"/>
</dbReference>
<reference evidence="5 6" key="1">
    <citation type="journal article" date="2011" name="PLoS Genet.">
        <title>Finished genome of the fungal wheat pathogen Mycosphaerella graminicola reveals dispensome structure, chromosome plasticity, and stealth pathogenesis.</title>
        <authorList>
            <person name="Goodwin S.B."/>
            <person name="Ben M'barek S."/>
            <person name="Dhillon B."/>
            <person name="Wittenberg A.H.J."/>
            <person name="Crane C.F."/>
            <person name="Hane J.K."/>
            <person name="Foster A.J."/>
            <person name="Van der Lee T.A.J."/>
            <person name="Grimwood J."/>
            <person name="Aerts A."/>
            <person name="Antoniw J."/>
            <person name="Bailey A."/>
            <person name="Bluhm B."/>
            <person name="Bowler J."/>
            <person name="Bristow J."/>
            <person name="van der Burgt A."/>
            <person name="Canto-Canche B."/>
            <person name="Churchill A.C.L."/>
            <person name="Conde-Ferraez L."/>
            <person name="Cools H.J."/>
            <person name="Coutinho P.M."/>
            <person name="Csukai M."/>
            <person name="Dehal P."/>
            <person name="De Wit P."/>
            <person name="Donzelli B."/>
            <person name="van de Geest H.C."/>
            <person name="van Ham R.C.H.J."/>
            <person name="Hammond-Kosack K.E."/>
            <person name="Henrissat B."/>
            <person name="Kilian A."/>
            <person name="Kobayashi A.K."/>
            <person name="Koopmann E."/>
            <person name="Kourmpetis Y."/>
            <person name="Kuzniar A."/>
            <person name="Lindquist E."/>
            <person name="Lombard V."/>
            <person name="Maliepaard C."/>
            <person name="Martins N."/>
            <person name="Mehrabi R."/>
            <person name="Nap J.P.H."/>
            <person name="Ponomarenko A."/>
            <person name="Rudd J.J."/>
            <person name="Salamov A."/>
            <person name="Schmutz J."/>
            <person name="Schouten H.J."/>
            <person name="Shapiro H."/>
            <person name="Stergiopoulos I."/>
            <person name="Torriani S.F.F."/>
            <person name="Tu H."/>
            <person name="de Vries R.P."/>
            <person name="Waalwijk C."/>
            <person name="Ware S.B."/>
            <person name="Wiebenga A."/>
            <person name="Zwiers L.-H."/>
            <person name="Oliver R.P."/>
            <person name="Grigoriev I.V."/>
            <person name="Kema G.H.J."/>
        </authorList>
    </citation>
    <scope>NUCLEOTIDE SEQUENCE [LARGE SCALE GENOMIC DNA]</scope>
    <source>
        <strain evidence="6">CBS 115943 / IPO323</strain>
    </source>
</reference>
<evidence type="ECO:0000313" key="5">
    <source>
        <dbReference type="EMBL" id="EGP86146.1"/>
    </source>
</evidence>
<sequence length="270" mass="30333">MKLNAQTGNLTIPILPSLTAKLTTLHQPALSTPSILLVPYTPSHVPTYHTWMLSPTLLSATASEPLSLSEEYAMQQSWRSDGDKLTFIICLPLPPSRRPPEEVVEAGVDDAPERMVGDVNLFLTEEGEDDESDVDGKGRRVVGEIELMIANEKQQRKGYGRAAVLVFLEYILTHWRGIAEEYQSSVPAEKLAEEANLELAFLRVKVQQTNVGSLKLFEGVGFQKIAEEANYFGEVEMRWRPDLEDLRRLKGWEDGKERAFVEKYGGEQET</sequence>
<dbReference type="STRING" id="336722.F9XFQ2"/>
<organism evidence="5 6">
    <name type="scientific">Zymoseptoria tritici (strain CBS 115943 / IPO323)</name>
    <name type="common">Speckled leaf blotch fungus</name>
    <name type="synonym">Septoria tritici</name>
    <dbReference type="NCBI Taxonomy" id="336722"/>
    <lineage>
        <taxon>Eukaryota</taxon>
        <taxon>Fungi</taxon>
        <taxon>Dikarya</taxon>
        <taxon>Ascomycota</taxon>
        <taxon>Pezizomycotina</taxon>
        <taxon>Dothideomycetes</taxon>
        <taxon>Dothideomycetidae</taxon>
        <taxon>Mycosphaerellales</taxon>
        <taxon>Mycosphaerellaceae</taxon>
        <taxon>Zymoseptoria</taxon>
    </lineage>
</organism>
<dbReference type="GO" id="GO:0008080">
    <property type="term" value="F:N-acetyltransferase activity"/>
    <property type="evidence" value="ECO:0007669"/>
    <property type="project" value="InterPro"/>
</dbReference>
<dbReference type="InterPro" id="IPR039135">
    <property type="entry name" value="NAT9-like"/>
</dbReference>
<dbReference type="EMBL" id="CM001202">
    <property type="protein sequence ID" value="EGP86146.1"/>
    <property type="molecule type" value="Genomic_DNA"/>
</dbReference>
<evidence type="ECO:0000256" key="3">
    <source>
        <dbReference type="ARBA" id="ARBA00023315"/>
    </source>
</evidence>
<name>F9XFQ2_ZYMTI</name>
<dbReference type="OMA" id="WHVPRYH"/>
<dbReference type="SUPFAM" id="SSF55729">
    <property type="entry name" value="Acyl-CoA N-acyltransferases (Nat)"/>
    <property type="match status" value="1"/>
</dbReference>
<dbReference type="InterPro" id="IPR016181">
    <property type="entry name" value="Acyl_CoA_acyltransferase"/>
</dbReference>
<evidence type="ECO:0000259" key="4">
    <source>
        <dbReference type="Pfam" id="PF13302"/>
    </source>
</evidence>
<comment type="similarity">
    <text evidence="1">Belongs to the acetyltransferase family. GNAT subfamily.</text>
</comment>